<dbReference type="RefSeq" id="WP_289723609.1">
    <property type="nucleotide sequence ID" value="NZ_JAUDUY010000001.1"/>
</dbReference>
<sequence length="151" mass="17583">MAKIIYIDLDGVIADFEKGKESHPLSGQTPFIGRPDRLPGLYENLPPIDGAIEAVNTLLDTDHFDVYFLSTAPWDNPEAWMHKRLWIDKHFETKKIRKRLILSHHKQLLIGDYLIDDRRFNGAQEFTGEWIHFGSDKYSGWEAVIEYLINE</sequence>
<gene>
    <name evidence="2" type="ORF">QU605_02125</name>
</gene>
<dbReference type="Gene3D" id="3.40.50.1000">
    <property type="entry name" value="HAD superfamily/HAD-like"/>
    <property type="match status" value="1"/>
</dbReference>
<dbReference type="EMBL" id="JAUDUY010000001">
    <property type="protein sequence ID" value="MDM9630249.1"/>
    <property type="molecule type" value="Genomic_DNA"/>
</dbReference>
<evidence type="ECO:0000256" key="1">
    <source>
        <dbReference type="ARBA" id="ARBA00009589"/>
    </source>
</evidence>
<accession>A0ABT7WBN9</accession>
<reference evidence="2" key="1">
    <citation type="submission" date="2023-06" db="EMBL/GenBank/DDBJ databases">
        <title>Robiginitalea aurantiacus sp. nov. and Algoriphagus sediminis sp. nov., isolated from coastal sediment.</title>
        <authorList>
            <person name="Zhou Z.Y."/>
            <person name="An J."/>
            <person name="Jia Y.W."/>
            <person name="Du Z.J."/>
        </authorList>
    </citation>
    <scope>NUCLEOTIDE SEQUENCE</scope>
    <source>
        <strain evidence="2">M39</strain>
    </source>
</reference>
<dbReference type="Pfam" id="PF06941">
    <property type="entry name" value="NT5C"/>
    <property type="match status" value="1"/>
</dbReference>
<dbReference type="Proteomes" id="UP001174839">
    <property type="component" value="Unassembled WGS sequence"/>
</dbReference>
<dbReference type="InterPro" id="IPR036412">
    <property type="entry name" value="HAD-like_sf"/>
</dbReference>
<dbReference type="InterPro" id="IPR023214">
    <property type="entry name" value="HAD_sf"/>
</dbReference>
<evidence type="ECO:0000313" key="3">
    <source>
        <dbReference type="Proteomes" id="UP001174839"/>
    </source>
</evidence>
<comment type="similarity">
    <text evidence="1">Belongs to the 5'(3')-deoxyribonucleotidase family.</text>
</comment>
<dbReference type="InterPro" id="IPR010708">
    <property type="entry name" value="5'(3')-deoxyribonucleotidase"/>
</dbReference>
<dbReference type="PANTHER" id="PTHR16504">
    <property type="entry name" value="5'(3')-DEOXYRIBONUCLEOTIDASE"/>
    <property type="match status" value="1"/>
</dbReference>
<proteinExistence type="inferred from homology"/>
<keyword evidence="3" id="KW-1185">Reference proteome</keyword>
<dbReference type="SUPFAM" id="SSF56784">
    <property type="entry name" value="HAD-like"/>
    <property type="match status" value="1"/>
</dbReference>
<name>A0ABT7WBN9_9FLAO</name>
<protein>
    <submittedName>
        <fullName evidence="2">Uncharacterized protein</fullName>
    </submittedName>
</protein>
<comment type="caution">
    <text evidence="2">The sequence shown here is derived from an EMBL/GenBank/DDBJ whole genome shotgun (WGS) entry which is preliminary data.</text>
</comment>
<organism evidence="2 3">
    <name type="scientific">Robiginitalea aurantiaca</name>
    <dbReference type="NCBI Taxonomy" id="3056915"/>
    <lineage>
        <taxon>Bacteria</taxon>
        <taxon>Pseudomonadati</taxon>
        <taxon>Bacteroidota</taxon>
        <taxon>Flavobacteriia</taxon>
        <taxon>Flavobacteriales</taxon>
        <taxon>Flavobacteriaceae</taxon>
        <taxon>Robiginitalea</taxon>
    </lineage>
</organism>
<evidence type="ECO:0000313" key="2">
    <source>
        <dbReference type="EMBL" id="MDM9630249.1"/>
    </source>
</evidence>
<dbReference type="PANTHER" id="PTHR16504:SF4">
    <property type="entry name" value="5'(3')-DEOXYRIBONUCLEOTIDASE"/>
    <property type="match status" value="1"/>
</dbReference>